<sequence length="174" mass="19360">METSTAICIMSASTGQRHAPAATFVLSPEEKHRGNPTLEAHGPSFDELSLRFTYSCRFDCSIFRDISSTPKAFSRHSFCPPSFTACPEEHRISIQSPAFPSSMRPLARTTPRRKTSAYHHGEAINIVFLVLPLLLPSPPGLGHYNRLLVNDPRMRALGMLTQHQGAPRYQRPAC</sequence>
<dbReference type="EMBL" id="WOWK01000139">
    <property type="protein sequence ID" value="KAF0317064.1"/>
    <property type="molecule type" value="Genomic_DNA"/>
</dbReference>
<proteinExistence type="predicted"/>
<keyword evidence="2" id="KW-1185">Reference proteome</keyword>
<evidence type="ECO:0000313" key="1">
    <source>
        <dbReference type="EMBL" id="KAF0317064.1"/>
    </source>
</evidence>
<evidence type="ECO:0000313" key="2">
    <source>
        <dbReference type="Proteomes" id="UP000434172"/>
    </source>
</evidence>
<organism evidence="1 2">
    <name type="scientific">Colletotrichum asianum</name>
    <dbReference type="NCBI Taxonomy" id="702518"/>
    <lineage>
        <taxon>Eukaryota</taxon>
        <taxon>Fungi</taxon>
        <taxon>Dikarya</taxon>
        <taxon>Ascomycota</taxon>
        <taxon>Pezizomycotina</taxon>
        <taxon>Sordariomycetes</taxon>
        <taxon>Hypocreomycetidae</taxon>
        <taxon>Glomerellales</taxon>
        <taxon>Glomerellaceae</taxon>
        <taxon>Colletotrichum</taxon>
        <taxon>Colletotrichum gloeosporioides species complex</taxon>
    </lineage>
</organism>
<gene>
    <name evidence="1" type="ORF">GQ607_015724</name>
</gene>
<comment type="caution">
    <text evidence="1">The sequence shown here is derived from an EMBL/GenBank/DDBJ whole genome shotgun (WGS) entry which is preliminary data.</text>
</comment>
<protein>
    <submittedName>
        <fullName evidence="1">Uncharacterized protein</fullName>
    </submittedName>
</protein>
<reference evidence="1 2" key="1">
    <citation type="submission" date="2019-12" db="EMBL/GenBank/DDBJ databases">
        <title>A genome sequence resource for the geographically widespread anthracnose pathogen Colletotrichum asianum.</title>
        <authorList>
            <person name="Meng Y."/>
        </authorList>
    </citation>
    <scope>NUCLEOTIDE SEQUENCE [LARGE SCALE GENOMIC DNA]</scope>
    <source>
        <strain evidence="1 2">ICMP 18580</strain>
    </source>
</reference>
<accession>A0A8H3ZEW6</accession>
<name>A0A8H3ZEW6_9PEZI</name>
<dbReference type="Proteomes" id="UP000434172">
    <property type="component" value="Unassembled WGS sequence"/>
</dbReference>
<dbReference type="AlphaFoldDB" id="A0A8H3ZEW6"/>